<dbReference type="Gene3D" id="3.40.50.2000">
    <property type="entry name" value="Glycogen Phosphorylase B"/>
    <property type="match status" value="1"/>
</dbReference>
<dbReference type="HOGENOM" id="CLU_028014_0_1_4"/>
<dbReference type="Proteomes" id="UP000061603">
    <property type="component" value="Chromosome"/>
</dbReference>
<dbReference type="RefSeq" id="WP_202634854.1">
    <property type="nucleotide sequence ID" value="NZ_CP010554.1"/>
</dbReference>
<dbReference type="KEGG" id="rbu:PG1C_11025"/>
<dbReference type="PANTHER" id="PTHR12526">
    <property type="entry name" value="GLYCOSYLTRANSFERASE"/>
    <property type="match status" value="1"/>
</dbReference>
<dbReference type="EMBL" id="CP010554">
    <property type="protein sequence ID" value="AJP48815.1"/>
    <property type="molecule type" value="Genomic_DNA"/>
</dbReference>
<name>A0A0C5JA42_9PROT</name>
<sequence>MTLAITQAMTPPNTRRALLLTYHDPQCTNYGAGQRTHFLLKALGQQLPTDVVLFSETSGANTVSDLPDELGGGKLFRIDHEPSSFLDRAWCGLPSKQLSKLLAATVDFDQYDCIVCRYITPYLKCQLPVNKPLIIDFDDPVYNVPWRSLRQPRAIIKETVKWLNQLIIKARLKSAHAQSAHFLFVCERDQATFPELKGALLSNMPSFPQHPADYSASDGKTLLFVGFMSWQPNIIAVEHFLAHIWPKILAKNPSAQFRIVGKSTPENLKRWNTFPNCIAEGYAENIDAAYKNAAICVVPVLSGGGSNIKVPEALAHNRPVVVSVYAFNGWRNYFVENQDLLVAYDDDAFAAHCTALLTDRELALKLAQNGHHSVLQKLSFDSFSKQVGRTLQSIFSA</sequence>
<dbReference type="STRING" id="1565605.PG1C_11025"/>
<evidence type="ECO:0008006" key="3">
    <source>
        <dbReference type="Google" id="ProtNLM"/>
    </source>
</evidence>
<gene>
    <name evidence="1" type="ORF">PG1C_11025</name>
</gene>
<proteinExistence type="predicted"/>
<reference evidence="1 2" key="1">
    <citation type="journal article" date="2015" name="Genome Announc.">
        <title>Complete Genome Sequence of a Novel Bacterium within the Family Rhodocyclaceae That Degrades Polycyclic Aromatic Hydrocarbons.</title>
        <authorList>
            <person name="Singleton D.R."/>
            <person name="Dickey A.N."/>
            <person name="Scholl E.H."/>
            <person name="Wright F.A."/>
            <person name="Aitken M.D."/>
        </authorList>
    </citation>
    <scope>NUCLEOTIDE SEQUENCE [LARGE SCALE GENOMIC DNA]</scope>
    <source>
        <strain evidence="2">PG1-Ca6</strain>
    </source>
</reference>
<dbReference type="AlphaFoldDB" id="A0A0C5JA42"/>
<keyword evidence="2" id="KW-1185">Reference proteome</keyword>
<organism evidence="1 2">
    <name type="scientific">Rugosibacter aromaticivorans</name>
    <dbReference type="NCBI Taxonomy" id="1565605"/>
    <lineage>
        <taxon>Bacteria</taxon>
        <taxon>Pseudomonadati</taxon>
        <taxon>Pseudomonadota</taxon>
        <taxon>Betaproteobacteria</taxon>
        <taxon>Nitrosomonadales</taxon>
        <taxon>Sterolibacteriaceae</taxon>
        <taxon>Rugosibacter</taxon>
    </lineage>
</organism>
<accession>A0A0C5JA42</accession>
<dbReference type="SUPFAM" id="SSF53756">
    <property type="entry name" value="UDP-Glycosyltransferase/glycogen phosphorylase"/>
    <property type="match status" value="1"/>
</dbReference>
<dbReference type="CDD" id="cd03801">
    <property type="entry name" value="GT4_PimA-like"/>
    <property type="match status" value="1"/>
</dbReference>
<evidence type="ECO:0000313" key="1">
    <source>
        <dbReference type="EMBL" id="AJP48815.1"/>
    </source>
</evidence>
<protein>
    <recommendedName>
        <fullName evidence="3">Glycosyltransferase</fullName>
    </recommendedName>
</protein>
<dbReference type="Pfam" id="PF13692">
    <property type="entry name" value="Glyco_trans_1_4"/>
    <property type="match status" value="1"/>
</dbReference>
<evidence type="ECO:0000313" key="2">
    <source>
        <dbReference type="Proteomes" id="UP000061603"/>
    </source>
</evidence>